<dbReference type="Proteomes" id="UP000342300">
    <property type="component" value="Unassembled WGS sequence"/>
</dbReference>
<sequence>MNSVNRLLDDHLPGLDMSTVRFPAPRKLKALRTLDNLMCGTPRKPGLQRPFADVPRLRLLFAGLHQGTPGKPLCQRQPAPTDDSLVDAKKQRSDGSWWHTGFPHWSMF</sequence>
<evidence type="ECO:0000313" key="1">
    <source>
        <dbReference type="EMBL" id="MQM30883.1"/>
    </source>
</evidence>
<dbReference type="AlphaFoldDB" id="A0A6A7RTG5"/>
<organism evidence="1 2">
    <name type="scientific">Candidatus Accumulibacter phosphatis</name>
    <dbReference type="NCBI Taxonomy" id="327160"/>
    <lineage>
        <taxon>Bacteria</taxon>
        <taxon>Pseudomonadati</taxon>
        <taxon>Pseudomonadota</taxon>
        <taxon>Betaproteobacteria</taxon>
        <taxon>Candidatus Accumulibacter</taxon>
    </lineage>
</organism>
<proteinExistence type="predicted"/>
<comment type="caution">
    <text evidence="1">The sequence shown here is derived from an EMBL/GenBank/DDBJ whole genome shotgun (WGS) entry which is preliminary data.</text>
</comment>
<name>A0A6A7RTG5_9PROT</name>
<accession>A0A6A7RTG5</accession>
<dbReference type="EMBL" id="PDHS01000227">
    <property type="protein sequence ID" value="MQM30883.1"/>
    <property type="molecule type" value="Genomic_DNA"/>
</dbReference>
<reference evidence="1 2" key="1">
    <citation type="submission" date="2017-09" db="EMBL/GenBank/DDBJ databases">
        <title>Metagenomic Analysis Reveals Denitrifying Candidatus Accumulibacter and Flanking Population as a Source of N2O.</title>
        <authorList>
            <person name="Gao H."/>
            <person name="Mao Y."/>
            <person name="Zhao X."/>
            <person name="Liu W.-T."/>
            <person name="Zhang T."/>
            <person name="Wells G."/>
        </authorList>
    </citation>
    <scope>NUCLEOTIDE SEQUENCE [LARGE SCALE GENOMIC DNA]</scope>
    <source>
        <strain evidence="1">CANDO_2_IC</strain>
    </source>
</reference>
<gene>
    <name evidence="1" type="ORF">CRU78_10305</name>
</gene>
<evidence type="ECO:0000313" key="2">
    <source>
        <dbReference type="Proteomes" id="UP000342300"/>
    </source>
</evidence>
<protein>
    <submittedName>
        <fullName evidence="1">Uncharacterized protein</fullName>
    </submittedName>
</protein>